<dbReference type="EC" id="5.6.2.4" evidence="12"/>
<dbReference type="PROSITE" id="PS51192">
    <property type="entry name" value="HELICASE_ATP_BIND_1"/>
    <property type="match status" value="1"/>
</dbReference>
<comment type="caution">
    <text evidence="14">The sequence shown here is derived from an EMBL/GenBank/DDBJ whole genome shotgun (WGS) entry which is preliminary data.</text>
</comment>
<evidence type="ECO:0000256" key="12">
    <source>
        <dbReference type="HAMAP-Rule" id="MF_00983"/>
    </source>
</evidence>
<dbReference type="SUPFAM" id="SSF52540">
    <property type="entry name" value="P-loop containing nucleoside triphosphate hydrolases"/>
    <property type="match status" value="1"/>
</dbReference>
<evidence type="ECO:0000256" key="3">
    <source>
        <dbReference type="ARBA" id="ARBA00022723"/>
    </source>
</evidence>
<feature type="binding site" evidence="12">
    <location>
        <position position="387"/>
    </location>
    <ligand>
        <name>Zn(2+)</name>
        <dbReference type="ChEBI" id="CHEBI:29105"/>
        <label>1</label>
    </ligand>
</feature>
<evidence type="ECO:0000256" key="4">
    <source>
        <dbReference type="ARBA" id="ARBA00022741"/>
    </source>
</evidence>
<comment type="catalytic activity">
    <reaction evidence="12">
        <text>Couples ATP hydrolysis with the unwinding of duplex DNA by translocating in the 3'-5' direction.</text>
        <dbReference type="EC" id="5.6.2.4"/>
    </reaction>
</comment>
<evidence type="ECO:0000256" key="6">
    <source>
        <dbReference type="ARBA" id="ARBA00022806"/>
    </source>
</evidence>
<dbReference type="InterPro" id="IPR040498">
    <property type="entry name" value="PriA_CRR"/>
</dbReference>
<sequence>MACHAFVIHIAVQTPLHSNVGGLLSYTHGHALPPGTLVRVPLGQRELLGVVWESVPAAHADLPAGVALRPLAQVLDALAPLAAPWRQLVAFTARYYQRSLGEIAATALPPALRKLSNAQLLRRLQVKKKAAQTVPEQEKLVALTAEQQSVISQIEQNCGPFLLYGSTGSGKTEVYLHTVAAALVADPQAQALVLVPEINLTPQLLARFERRFAPTLGPQAVASLHSGLTEAQRLQHWLAAHTGQARIVLGTRMAVLASLPQLKIIVVDEEHDPSFKQEEGARYSARDLALWRGRDAGAKVILGSATPSLESWYACQQGRYQRLDMPSRIAAAALPGVHLVNMRQQPKSTVFAPALLQAITERIQRGEQSLVLLNRRGFAPVLWCGDCGWKSDCPHCSAHQVFHKGERRLRCHHCSASQAVPRHCPHCGNPDILALGHGTEQLQEALEQVLRNVQRPDGKPARIGRMDADTTQGAGQLQAQLAHIHDGSVDVLVGTQMIAKGHDFRRMTLVAAIAPDAALMSTGFRAPERLFALLMQAAGRAGRDAAFVGQQGSQPQMWIQTQQPEHPLYQALLHHDYPGFAQQQLHERQQAGMPPFVFQALVRADAKTQDAAQNFLHAAAQHAQSLPALVGVFLYPPIPMAVQRVANIERAQMLIEAASRSALQKFLHAWQPLLHPLKKQHKTVVRWLVDVDPQNL</sequence>
<evidence type="ECO:0000256" key="7">
    <source>
        <dbReference type="ARBA" id="ARBA00022833"/>
    </source>
</evidence>
<feature type="binding site" evidence="12">
    <location>
        <position position="427"/>
    </location>
    <ligand>
        <name>Zn(2+)</name>
        <dbReference type="ChEBI" id="CHEBI:29105"/>
        <label>1</label>
    </ligand>
</feature>
<keyword evidence="2 12" id="KW-0235">DNA replication</keyword>
<dbReference type="NCBIfam" id="TIGR00595">
    <property type="entry name" value="priA"/>
    <property type="match status" value="1"/>
</dbReference>
<dbReference type="Proteomes" id="UP000664731">
    <property type="component" value="Unassembled WGS sequence"/>
</dbReference>
<dbReference type="InterPro" id="IPR027417">
    <property type="entry name" value="P-loop_NTPase"/>
</dbReference>
<dbReference type="CDD" id="cd17929">
    <property type="entry name" value="DEXHc_priA"/>
    <property type="match status" value="1"/>
</dbReference>
<evidence type="ECO:0000256" key="1">
    <source>
        <dbReference type="ARBA" id="ARBA00022515"/>
    </source>
</evidence>
<dbReference type="InterPro" id="IPR042115">
    <property type="entry name" value="PriA_3primeBD_sf"/>
</dbReference>
<keyword evidence="3 12" id="KW-0479">Metal-binding</keyword>
<feature type="binding site" evidence="12">
    <location>
        <position position="411"/>
    </location>
    <ligand>
        <name>Zn(2+)</name>
        <dbReference type="ChEBI" id="CHEBI:29105"/>
        <label>2</label>
    </ligand>
</feature>
<dbReference type="GO" id="GO:0006310">
    <property type="term" value="P:DNA recombination"/>
    <property type="evidence" value="ECO:0007669"/>
    <property type="project" value="InterPro"/>
</dbReference>
<comment type="function">
    <text evidence="12">Initiates the restart of stalled replication forks, which reloads the replicative helicase on sites other than the origin of replication. Recognizes and binds to abandoned replication forks and remodels them to uncover a helicase loading site. Promotes assembly of the primosome at these replication forks.</text>
</comment>
<dbReference type="InterPro" id="IPR001650">
    <property type="entry name" value="Helicase_C-like"/>
</dbReference>
<feature type="binding site" evidence="12">
    <location>
        <position position="414"/>
    </location>
    <ligand>
        <name>Zn(2+)</name>
        <dbReference type="ChEBI" id="CHEBI:29105"/>
        <label>2</label>
    </ligand>
</feature>
<feature type="binding site" evidence="12">
    <location>
        <position position="393"/>
    </location>
    <ligand>
        <name>Zn(2+)</name>
        <dbReference type="ChEBI" id="CHEBI:29105"/>
        <label>2</label>
    </ligand>
</feature>
<keyword evidence="4 12" id="KW-0547">Nucleotide-binding</keyword>
<evidence type="ECO:0000256" key="5">
    <source>
        <dbReference type="ARBA" id="ARBA00022801"/>
    </source>
</evidence>
<dbReference type="InterPro" id="IPR014001">
    <property type="entry name" value="Helicase_ATP-bd"/>
</dbReference>
<evidence type="ECO:0000256" key="9">
    <source>
        <dbReference type="ARBA" id="ARBA00023125"/>
    </source>
</evidence>
<dbReference type="GO" id="GO:0006270">
    <property type="term" value="P:DNA replication initiation"/>
    <property type="evidence" value="ECO:0007669"/>
    <property type="project" value="TreeGrafter"/>
</dbReference>
<keyword evidence="15" id="KW-1185">Reference proteome</keyword>
<dbReference type="Pfam" id="PF17764">
    <property type="entry name" value="PriA_3primeBD"/>
    <property type="match status" value="1"/>
</dbReference>
<dbReference type="GO" id="GO:0008270">
    <property type="term" value="F:zinc ion binding"/>
    <property type="evidence" value="ECO:0007669"/>
    <property type="project" value="UniProtKB-UniRule"/>
</dbReference>
<dbReference type="GO" id="GO:0006302">
    <property type="term" value="P:double-strand break repair"/>
    <property type="evidence" value="ECO:0007669"/>
    <property type="project" value="InterPro"/>
</dbReference>
<reference evidence="14" key="1">
    <citation type="submission" date="2021-03" db="EMBL/GenBank/DDBJ databases">
        <title>Comamonas denitrificans.</title>
        <authorList>
            <person name="Finster K."/>
        </authorList>
    </citation>
    <scope>NUCLEOTIDE SEQUENCE</scope>
    <source>
        <strain evidence="14">MM2021_4</strain>
    </source>
</reference>
<proteinExistence type="inferred from homology"/>
<dbReference type="Pfam" id="PF00270">
    <property type="entry name" value="DEAD"/>
    <property type="match status" value="1"/>
</dbReference>
<organism evidence="14 15">
    <name type="scientific">Comamonas denitrificans</name>
    <dbReference type="NCBI Taxonomy" id="117506"/>
    <lineage>
        <taxon>Bacteria</taxon>
        <taxon>Pseudomonadati</taxon>
        <taxon>Pseudomonadota</taxon>
        <taxon>Betaproteobacteria</taxon>
        <taxon>Burkholderiales</taxon>
        <taxon>Comamonadaceae</taxon>
        <taxon>Comamonas</taxon>
    </lineage>
</organism>
<gene>
    <name evidence="12 14" type="primary">priA</name>
    <name evidence="14" type="ORF">J1777_12175</name>
</gene>
<keyword evidence="1 12" id="KW-0639">Primosome</keyword>
<evidence type="ECO:0000256" key="10">
    <source>
        <dbReference type="ARBA" id="ARBA00023235"/>
    </source>
</evidence>
<dbReference type="Gene3D" id="3.40.1440.60">
    <property type="entry name" value="PriA, 3(prime) DNA-binding domain"/>
    <property type="match status" value="1"/>
</dbReference>
<feature type="binding site" evidence="12">
    <location>
        <position position="384"/>
    </location>
    <ligand>
        <name>Zn(2+)</name>
        <dbReference type="ChEBI" id="CHEBI:29105"/>
        <label>1</label>
    </ligand>
</feature>
<dbReference type="InterPro" id="IPR041222">
    <property type="entry name" value="PriA_3primeBD"/>
</dbReference>
<dbReference type="GO" id="GO:1990077">
    <property type="term" value="C:primosome complex"/>
    <property type="evidence" value="ECO:0007669"/>
    <property type="project" value="UniProtKB-UniRule"/>
</dbReference>
<dbReference type="RefSeq" id="WP_207575971.1">
    <property type="nucleotide sequence ID" value="NZ_JAFNME010000032.1"/>
</dbReference>
<evidence type="ECO:0000256" key="11">
    <source>
        <dbReference type="ARBA" id="ARBA00048988"/>
    </source>
</evidence>
<dbReference type="GO" id="GO:0043138">
    <property type="term" value="F:3'-5' DNA helicase activity"/>
    <property type="evidence" value="ECO:0007669"/>
    <property type="project" value="UniProtKB-EC"/>
</dbReference>
<dbReference type="PANTHER" id="PTHR30580">
    <property type="entry name" value="PRIMOSOMAL PROTEIN N"/>
    <property type="match status" value="1"/>
</dbReference>
<keyword evidence="10 12" id="KW-0413">Isomerase</keyword>
<evidence type="ECO:0000256" key="8">
    <source>
        <dbReference type="ARBA" id="ARBA00022840"/>
    </source>
</evidence>
<name>A0A939KB62_9BURK</name>
<keyword evidence="9 12" id="KW-0238">DNA-binding</keyword>
<dbReference type="Pfam" id="PF00271">
    <property type="entry name" value="Helicase_C"/>
    <property type="match status" value="1"/>
</dbReference>
<dbReference type="GO" id="GO:0003677">
    <property type="term" value="F:DNA binding"/>
    <property type="evidence" value="ECO:0007669"/>
    <property type="project" value="UniProtKB-UniRule"/>
</dbReference>
<evidence type="ECO:0000313" key="15">
    <source>
        <dbReference type="Proteomes" id="UP000664731"/>
    </source>
</evidence>
<dbReference type="GO" id="GO:0005524">
    <property type="term" value="F:ATP binding"/>
    <property type="evidence" value="ECO:0007669"/>
    <property type="project" value="UniProtKB-UniRule"/>
</dbReference>
<dbReference type="FunFam" id="3.40.50.300:FF:000489">
    <property type="entry name" value="Primosome assembly protein PriA"/>
    <property type="match status" value="1"/>
</dbReference>
<comment type="cofactor">
    <cofactor evidence="12">
        <name>Zn(2+)</name>
        <dbReference type="ChEBI" id="CHEBI:29105"/>
    </cofactor>
    <text evidence="12">Binds 2 zinc ions per subunit.</text>
</comment>
<accession>A0A939KB62</accession>
<dbReference type="AlphaFoldDB" id="A0A939KB62"/>
<dbReference type="HAMAP" id="MF_00983">
    <property type="entry name" value="PriA"/>
    <property type="match status" value="1"/>
</dbReference>
<keyword evidence="8 12" id="KW-0067">ATP-binding</keyword>
<evidence type="ECO:0000259" key="13">
    <source>
        <dbReference type="PROSITE" id="PS51192"/>
    </source>
</evidence>
<evidence type="ECO:0000313" key="14">
    <source>
        <dbReference type="EMBL" id="MBO1250575.1"/>
    </source>
</evidence>
<comment type="similarity">
    <text evidence="12">Belongs to the helicase family. PriA subfamily.</text>
</comment>
<feature type="binding site" evidence="12">
    <location>
        <position position="396"/>
    </location>
    <ligand>
        <name>Zn(2+)</name>
        <dbReference type="ChEBI" id="CHEBI:29105"/>
        <label>2</label>
    </ligand>
</feature>
<dbReference type="PANTHER" id="PTHR30580:SF0">
    <property type="entry name" value="PRIMOSOMAL PROTEIN N"/>
    <property type="match status" value="1"/>
</dbReference>
<protein>
    <recommendedName>
        <fullName evidence="12">Replication restart protein PriA</fullName>
    </recommendedName>
    <alternativeName>
        <fullName evidence="12">ATP-dependent DNA helicase PriA</fullName>
        <ecNumber evidence="12">5.6.2.4</ecNumber>
    </alternativeName>
    <alternativeName>
        <fullName evidence="12">DNA 3'-5' helicase PriA</fullName>
    </alternativeName>
</protein>
<feature type="domain" description="Helicase ATP-binding" evidence="13">
    <location>
        <begin position="152"/>
        <end position="325"/>
    </location>
</feature>
<dbReference type="InterPro" id="IPR041236">
    <property type="entry name" value="PriA_C"/>
</dbReference>
<dbReference type="Pfam" id="PF18319">
    <property type="entry name" value="Zn_ribbon_PriA"/>
    <property type="match status" value="1"/>
</dbReference>
<comment type="subunit">
    <text evidence="12">Component of the replication restart primosome.</text>
</comment>
<dbReference type="GO" id="GO:0016787">
    <property type="term" value="F:hydrolase activity"/>
    <property type="evidence" value="ECO:0007669"/>
    <property type="project" value="UniProtKB-KW"/>
</dbReference>
<dbReference type="GO" id="GO:0006269">
    <property type="term" value="P:DNA replication, synthesis of primer"/>
    <property type="evidence" value="ECO:0007669"/>
    <property type="project" value="UniProtKB-KW"/>
</dbReference>
<comment type="catalytic activity">
    <reaction evidence="11 12">
        <text>ATP + H2O = ADP + phosphate + H(+)</text>
        <dbReference type="Rhea" id="RHEA:13065"/>
        <dbReference type="ChEBI" id="CHEBI:15377"/>
        <dbReference type="ChEBI" id="CHEBI:15378"/>
        <dbReference type="ChEBI" id="CHEBI:30616"/>
        <dbReference type="ChEBI" id="CHEBI:43474"/>
        <dbReference type="ChEBI" id="CHEBI:456216"/>
        <dbReference type="EC" id="5.6.2.4"/>
    </reaction>
</comment>
<dbReference type="SMART" id="SM00487">
    <property type="entry name" value="DEXDc"/>
    <property type="match status" value="1"/>
</dbReference>
<evidence type="ECO:0000256" key="2">
    <source>
        <dbReference type="ARBA" id="ARBA00022705"/>
    </source>
</evidence>
<dbReference type="EMBL" id="JAFNME010000032">
    <property type="protein sequence ID" value="MBO1250575.1"/>
    <property type="molecule type" value="Genomic_DNA"/>
</dbReference>
<keyword evidence="5 12" id="KW-0378">Hydrolase</keyword>
<dbReference type="InterPro" id="IPR005259">
    <property type="entry name" value="PriA"/>
</dbReference>
<keyword evidence="6 12" id="KW-0347">Helicase</keyword>
<keyword evidence="7 12" id="KW-0862">Zinc</keyword>
<dbReference type="Pfam" id="PF18074">
    <property type="entry name" value="PriA_C"/>
    <property type="match status" value="1"/>
</dbReference>
<feature type="binding site" evidence="12">
    <location>
        <position position="424"/>
    </location>
    <ligand>
        <name>Zn(2+)</name>
        <dbReference type="ChEBI" id="CHEBI:29105"/>
        <label>1</label>
    </ligand>
</feature>
<dbReference type="InterPro" id="IPR011545">
    <property type="entry name" value="DEAD/DEAH_box_helicase_dom"/>
</dbReference>
<dbReference type="Gene3D" id="3.40.50.300">
    <property type="entry name" value="P-loop containing nucleotide triphosphate hydrolases"/>
    <property type="match status" value="2"/>
</dbReference>